<organism evidence="1 2">
    <name type="scientific">Achromobacter piechaudii</name>
    <dbReference type="NCBI Taxonomy" id="72556"/>
    <lineage>
        <taxon>Bacteria</taxon>
        <taxon>Pseudomonadati</taxon>
        <taxon>Pseudomonadota</taxon>
        <taxon>Betaproteobacteria</taxon>
        <taxon>Burkholderiales</taxon>
        <taxon>Alcaligenaceae</taxon>
        <taxon>Achromobacter</taxon>
    </lineage>
</organism>
<dbReference type="EMBL" id="CADILD010000002">
    <property type="protein sequence ID" value="CAB3890040.1"/>
    <property type="molecule type" value="Genomic_DNA"/>
</dbReference>
<name>A0A6S7DLF9_9BURK</name>
<sequence length="212" mass="22248">MANHATIISEPLFRSAHAALVFAFNFTMQQYDRPLMNKVASKDSEQGEGKGLSGQDGAAQAGMIRRRLSTLPPLQQAIMVARTAPATLVCSCGAPCCQGRQANLEWTAAIRLVADSAEKEALASCTINRGLTLGLLTRLFGQGKGQQMSDIAEQAGVSSNTATNHLSRLKLWLHGSKTRAAAVGVGQEALAIFAAEQALTDAGIVGALDDIA</sequence>
<accession>A0A6S7DLF9</accession>
<proteinExistence type="predicted"/>
<dbReference type="AlphaFoldDB" id="A0A6S7DLF9"/>
<evidence type="ECO:0000313" key="2">
    <source>
        <dbReference type="Proteomes" id="UP000494105"/>
    </source>
</evidence>
<evidence type="ECO:0000313" key="1">
    <source>
        <dbReference type="EMBL" id="CAB3890040.1"/>
    </source>
</evidence>
<protein>
    <recommendedName>
        <fullName evidence="3">Post-SET domain-containing protein</fullName>
    </recommendedName>
</protein>
<reference evidence="1 2" key="1">
    <citation type="submission" date="2020-04" db="EMBL/GenBank/DDBJ databases">
        <authorList>
            <person name="De Canck E."/>
        </authorList>
    </citation>
    <scope>NUCLEOTIDE SEQUENCE [LARGE SCALE GENOMIC DNA]</scope>
    <source>
        <strain evidence="1 2">LMG 1861</strain>
    </source>
</reference>
<dbReference type="Proteomes" id="UP000494105">
    <property type="component" value="Unassembled WGS sequence"/>
</dbReference>
<gene>
    <name evidence="1" type="ORF">LMG1861_03753</name>
</gene>
<evidence type="ECO:0008006" key="3">
    <source>
        <dbReference type="Google" id="ProtNLM"/>
    </source>
</evidence>